<evidence type="ECO:0000313" key="10">
    <source>
        <dbReference type="Proteomes" id="UP000609346"/>
    </source>
</evidence>
<dbReference type="PANTHER" id="PTHR12215:SF10">
    <property type="entry name" value="L-AMINOADIPATE-SEMIALDEHYDE DEHYDROGENASE-PHOSPHOPANTETHEINYL TRANSFERASE"/>
    <property type="match status" value="1"/>
</dbReference>
<dbReference type="InterPro" id="IPR050559">
    <property type="entry name" value="P-Pant_transferase_sf"/>
</dbReference>
<dbReference type="EMBL" id="JACXZA010000002">
    <property type="protein sequence ID" value="MBD3918618.1"/>
    <property type="molecule type" value="Genomic_DNA"/>
</dbReference>
<feature type="domain" description="4'-phosphopantetheinyl transferase N-terminal" evidence="8">
    <location>
        <begin position="19"/>
        <end position="98"/>
    </location>
</feature>
<dbReference type="GO" id="GO:0016740">
    <property type="term" value="F:transferase activity"/>
    <property type="evidence" value="ECO:0007669"/>
    <property type="project" value="UniProtKB-KW"/>
</dbReference>
<sequence>MLELFTVRIEPLPAYVIRRLLEQVSADRQRRYERFRIEADAVRSLFSELVVRRIVMERNGIHNDAIVFGANAHGKPKLVHPVGMHYNVSHSGDWVVCAISDEPVGIDIEQIKPIDMEISRRFFSAIEHEQLMELPEMERVNRFYELWALKESFVKAVGKGLSMPLDSFSFRFECDGVIQLRAPAPYERFSGCLLEIDEAYKLAVCSSKEQQMSKINTWSTIDWL</sequence>
<accession>A0ABR8MRS6</accession>
<evidence type="ECO:0000256" key="4">
    <source>
        <dbReference type="ARBA" id="ARBA00022723"/>
    </source>
</evidence>
<name>A0ABR8MRS6_9BACL</name>
<evidence type="ECO:0000256" key="5">
    <source>
        <dbReference type="ARBA" id="ARBA00022842"/>
    </source>
</evidence>
<dbReference type="SUPFAM" id="SSF56214">
    <property type="entry name" value="4'-phosphopantetheinyl transferase"/>
    <property type="match status" value="2"/>
</dbReference>
<evidence type="ECO:0000256" key="2">
    <source>
        <dbReference type="ARBA" id="ARBA00010990"/>
    </source>
</evidence>
<evidence type="ECO:0000256" key="1">
    <source>
        <dbReference type="ARBA" id="ARBA00001946"/>
    </source>
</evidence>
<dbReference type="InterPro" id="IPR055066">
    <property type="entry name" value="AASDHPPT_N"/>
</dbReference>
<feature type="domain" description="4'-phosphopantetheinyl transferase" evidence="7">
    <location>
        <begin position="103"/>
        <end position="205"/>
    </location>
</feature>
<dbReference type="NCBIfam" id="TIGR00556">
    <property type="entry name" value="pantethn_trn"/>
    <property type="match status" value="1"/>
</dbReference>
<dbReference type="InterPro" id="IPR004568">
    <property type="entry name" value="Ppantetheine-prot_Trfase_dom"/>
</dbReference>
<dbReference type="InterPro" id="IPR037143">
    <property type="entry name" value="4-PPantetheinyl_Trfase_dom_sf"/>
</dbReference>
<reference evidence="9 10" key="1">
    <citation type="submission" date="2020-09" db="EMBL/GenBank/DDBJ databases">
        <title>Paenibacillus sp. strain PR3 16S rRNA gene Genome sequencing and assembly.</title>
        <authorList>
            <person name="Kim J."/>
        </authorList>
    </citation>
    <scope>NUCLEOTIDE SEQUENCE [LARGE SCALE GENOMIC DNA]</scope>
    <source>
        <strain evidence="9 10">PR3</strain>
    </source>
</reference>
<dbReference type="Pfam" id="PF22624">
    <property type="entry name" value="AASDHPPT_N"/>
    <property type="match status" value="1"/>
</dbReference>
<dbReference type="Pfam" id="PF01648">
    <property type="entry name" value="ACPS"/>
    <property type="match status" value="1"/>
</dbReference>
<keyword evidence="6" id="KW-0045">Antibiotic biosynthesis</keyword>
<comment type="cofactor">
    <cofactor evidence="1">
        <name>Mg(2+)</name>
        <dbReference type="ChEBI" id="CHEBI:18420"/>
    </cofactor>
</comment>
<evidence type="ECO:0000259" key="8">
    <source>
        <dbReference type="Pfam" id="PF22624"/>
    </source>
</evidence>
<proteinExistence type="inferred from homology"/>
<dbReference type="RefSeq" id="WP_191202936.1">
    <property type="nucleotide sequence ID" value="NZ_JACXZA010000002.1"/>
</dbReference>
<evidence type="ECO:0000256" key="3">
    <source>
        <dbReference type="ARBA" id="ARBA00022679"/>
    </source>
</evidence>
<comment type="caution">
    <text evidence="9">The sequence shown here is derived from an EMBL/GenBank/DDBJ whole genome shotgun (WGS) entry which is preliminary data.</text>
</comment>
<keyword evidence="10" id="KW-1185">Reference proteome</keyword>
<protein>
    <submittedName>
        <fullName evidence="9">4'-phosphopantetheinyl transferase superfamily protein</fullName>
    </submittedName>
</protein>
<gene>
    <name evidence="9" type="ORF">H8B09_07645</name>
</gene>
<dbReference type="Proteomes" id="UP000609346">
    <property type="component" value="Unassembled WGS sequence"/>
</dbReference>
<comment type="similarity">
    <text evidence="2">Belongs to the P-Pant transferase superfamily. Gsp/Sfp/HetI/AcpT family.</text>
</comment>
<evidence type="ECO:0000259" key="7">
    <source>
        <dbReference type="Pfam" id="PF01648"/>
    </source>
</evidence>
<evidence type="ECO:0000256" key="6">
    <source>
        <dbReference type="ARBA" id="ARBA00023194"/>
    </source>
</evidence>
<dbReference type="Gene3D" id="3.90.470.20">
    <property type="entry name" value="4'-phosphopantetheinyl transferase domain"/>
    <property type="match status" value="2"/>
</dbReference>
<dbReference type="PANTHER" id="PTHR12215">
    <property type="entry name" value="PHOSPHOPANTETHEINE TRANSFERASE"/>
    <property type="match status" value="1"/>
</dbReference>
<organism evidence="9 10">
    <name type="scientific">Paenibacillus terricola</name>
    <dbReference type="NCBI Taxonomy" id="2763503"/>
    <lineage>
        <taxon>Bacteria</taxon>
        <taxon>Bacillati</taxon>
        <taxon>Bacillota</taxon>
        <taxon>Bacilli</taxon>
        <taxon>Bacillales</taxon>
        <taxon>Paenibacillaceae</taxon>
        <taxon>Paenibacillus</taxon>
    </lineage>
</organism>
<keyword evidence="4" id="KW-0479">Metal-binding</keyword>
<keyword evidence="5" id="KW-0460">Magnesium</keyword>
<dbReference type="InterPro" id="IPR008278">
    <property type="entry name" value="4-PPantetheinyl_Trfase_dom"/>
</dbReference>
<keyword evidence="3 9" id="KW-0808">Transferase</keyword>
<evidence type="ECO:0000313" key="9">
    <source>
        <dbReference type="EMBL" id="MBD3918618.1"/>
    </source>
</evidence>